<evidence type="ECO:0000259" key="5">
    <source>
        <dbReference type="PROSITE" id="PS50102"/>
    </source>
</evidence>
<organism evidence="6 7">
    <name type="scientific">Morella rubra</name>
    <name type="common">Chinese bayberry</name>
    <dbReference type="NCBI Taxonomy" id="262757"/>
    <lineage>
        <taxon>Eukaryota</taxon>
        <taxon>Viridiplantae</taxon>
        <taxon>Streptophyta</taxon>
        <taxon>Embryophyta</taxon>
        <taxon>Tracheophyta</taxon>
        <taxon>Spermatophyta</taxon>
        <taxon>Magnoliopsida</taxon>
        <taxon>eudicotyledons</taxon>
        <taxon>Gunneridae</taxon>
        <taxon>Pentapetalae</taxon>
        <taxon>rosids</taxon>
        <taxon>fabids</taxon>
        <taxon>Fagales</taxon>
        <taxon>Myricaceae</taxon>
        <taxon>Morella</taxon>
    </lineage>
</organism>
<feature type="domain" description="RRM" evidence="5">
    <location>
        <begin position="4"/>
        <end position="90"/>
    </location>
</feature>
<dbReference type="InterPro" id="IPR035979">
    <property type="entry name" value="RBD_domain_sf"/>
</dbReference>
<dbReference type="InterPro" id="IPR012677">
    <property type="entry name" value="Nucleotide-bd_a/b_plait_sf"/>
</dbReference>
<evidence type="ECO:0000313" key="7">
    <source>
        <dbReference type="Proteomes" id="UP000516437"/>
    </source>
</evidence>
<keyword evidence="3" id="KW-0694">RNA-binding</keyword>
<feature type="compositionally biased region" description="Basic and acidic residues" evidence="4">
    <location>
        <begin position="296"/>
        <end position="305"/>
    </location>
</feature>
<dbReference type="Proteomes" id="UP000516437">
    <property type="component" value="Chromosome 3"/>
</dbReference>
<gene>
    <name evidence="6" type="ORF">CJ030_MR3G026293</name>
</gene>
<feature type="domain" description="RRM" evidence="5">
    <location>
        <begin position="103"/>
        <end position="181"/>
    </location>
</feature>
<dbReference type="SMART" id="SM00360">
    <property type="entry name" value="RRM"/>
    <property type="match status" value="2"/>
</dbReference>
<dbReference type="GO" id="GO:0010468">
    <property type="term" value="P:regulation of gene expression"/>
    <property type="evidence" value="ECO:0007669"/>
    <property type="project" value="TreeGrafter"/>
</dbReference>
<sequence>MGSGSLWFSSLCMEKDFDFEDICNAGPDLICEISSKYGEITDSVIMIDKHSGRPRGFGFVTFADQAVADKVLEEDHVIDGRTIEVKRTVPREDMEVKGVSKTTKIFVGGIPPSLTDGELKDYFSSYGSIIEHQIMLDHKTGRSRGFGFVTFDSEEAVENIFVEGKMHELGGKKVEIKKAEPKRAGGGYRGSATKSYGGFGNSAAGYDGYNPGGRGNGKMDRGYSGYDTYGAYGGYGENYGGGSASFYAGYGAYGYGFGYGAPMYGTAGYGIPVGYGGPAGYGGSRGYGGFGSSSYDDDKGYERDGSSLTRRYHPYQK</sequence>
<evidence type="ECO:0000256" key="4">
    <source>
        <dbReference type="SAM" id="MobiDB-lite"/>
    </source>
</evidence>
<dbReference type="PANTHER" id="PTHR48033:SF10">
    <property type="entry name" value="RNA-BINDING PROTEIN SQUID"/>
    <property type="match status" value="1"/>
</dbReference>
<evidence type="ECO:0000313" key="6">
    <source>
        <dbReference type="EMBL" id="KAB1218413.1"/>
    </source>
</evidence>
<dbReference type="AlphaFoldDB" id="A0A6A1W0I9"/>
<dbReference type="OrthoDB" id="1875751at2759"/>
<accession>A0A6A1W0I9</accession>
<keyword evidence="7" id="KW-1185">Reference proteome</keyword>
<feature type="region of interest" description="Disordered" evidence="4">
    <location>
        <begin position="295"/>
        <end position="317"/>
    </location>
</feature>
<evidence type="ECO:0000256" key="2">
    <source>
        <dbReference type="ARBA" id="ARBA00023242"/>
    </source>
</evidence>
<dbReference type="GO" id="GO:0003723">
    <property type="term" value="F:RNA binding"/>
    <property type="evidence" value="ECO:0007669"/>
    <property type="project" value="UniProtKB-UniRule"/>
</dbReference>
<dbReference type="EMBL" id="RXIC02000021">
    <property type="protein sequence ID" value="KAB1218413.1"/>
    <property type="molecule type" value="Genomic_DNA"/>
</dbReference>
<comment type="caution">
    <text evidence="6">The sequence shown here is derived from an EMBL/GenBank/DDBJ whole genome shotgun (WGS) entry which is preliminary data.</text>
</comment>
<dbReference type="GO" id="GO:1990904">
    <property type="term" value="C:ribonucleoprotein complex"/>
    <property type="evidence" value="ECO:0007669"/>
    <property type="project" value="UniProtKB-KW"/>
</dbReference>
<reference evidence="6 7" key="1">
    <citation type="journal article" date="2019" name="Plant Biotechnol. J.">
        <title>The red bayberry genome and genetic basis of sex determination.</title>
        <authorList>
            <person name="Jia H.M."/>
            <person name="Jia H.J."/>
            <person name="Cai Q.L."/>
            <person name="Wang Y."/>
            <person name="Zhao H.B."/>
            <person name="Yang W.F."/>
            <person name="Wang G.Y."/>
            <person name="Li Y.H."/>
            <person name="Zhan D.L."/>
            <person name="Shen Y.T."/>
            <person name="Niu Q.F."/>
            <person name="Chang L."/>
            <person name="Qiu J."/>
            <person name="Zhao L."/>
            <person name="Xie H.B."/>
            <person name="Fu W.Y."/>
            <person name="Jin J."/>
            <person name="Li X.W."/>
            <person name="Jiao Y."/>
            <person name="Zhou C.C."/>
            <person name="Tu T."/>
            <person name="Chai C.Y."/>
            <person name="Gao J.L."/>
            <person name="Fan L.J."/>
            <person name="van de Weg E."/>
            <person name="Wang J.Y."/>
            <person name="Gao Z.S."/>
        </authorList>
    </citation>
    <scope>NUCLEOTIDE SEQUENCE [LARGE SCALE GENOMIC DNA]</scope>
    <source>
        <tissue evidence="6">Leaves</tissue>
    </source>
</reference>
<dbReference type="PROSITE" id="PS50102">
    <property type="entry name" value="RRM"/>
    <property type="match status" value="2"/>
</dbReference>
<keyword evidence="6" id="KW-0687">Ribonucleoprotein</keyword>
<dbReference type="Pfam" id="PF00076">
    <property type="entry name" value="RRM_1"/>
    <property type="match status" value="2"/>
</dbReference>
<evidence type="ECO:0000256" key="1">
    <source>
        <dbReference type="ARBA" id="ARBA00004123"/>
    </source>
</evidence>
<name>A0A6A1W0I9_9ROSI</name>
<dbReference type="GO" id="GO:0005654">
    <property type="term" value="C:nucleoplasm"/>
    <property type="evidence" value="ECO:0007669"/>
    <property type="project" value="TreeGrafter"/>
</dbReference>
<evidence type="ECO:0000256" key="3">
    <source>
        <dbReference type="PROSITE-ProRule" id="PRU00176"/>
    </source>
</evidence>
<dbReference type="Gene3D" id="3.30.70.330">
    <property type="match status" value="2"/>
</dbReference>
<comment type="subcellular location">
    <subcellularLocation>
        <location evidence="1">Nucleus</location>
    </subcellularLocation>
</comment>
<dbReference type="GO" id="GO:0000785">
    <property type="term" value="C:chromatin"/>
    <property type="evidence" value="ECO:0007669"/>
    <property type="project" value="TreeGrafter"/>
</dbReference>
<keyword evidence="2" id="KW-0539">Nucleus</keyword>
<dbReference type="InterPro" id="IPR000504">
    <property type="entry name" value="RRM_dom"/>
</dbReference>
<proteinExistence type="predicted"/>
<protein>
    <submittedName>
        <fullName evidence="6">Heterogeneous nuclear ribonucleoprotein 1</fullName>
    </submittedName>
</protein>
<dbReference type="SUPFAM" id="SSF54928">
    <property type="entry name" value="RNA-binding domain, RBD"/>
    <property type="match status" value="2"/>
</dbReference>
<dbReference type="PANTHER" id="PTHR48033">
    <property type="entry name" value="RNA-BINDING (RRM/RBD/RNP MOTIFS) FAMILY PROTEIN"/>
    <property type="match status" value="1"/>
</dbReference>